<sequence>MLKGPGFIEKLHLVPGTFTGLDGSVAAINFPRAISSIWTQQGIHSPDTKQREFGRHGFDDSGIDGERSGEPTVNDNDGDIGERRQRKAVTRSLLLLSLSAATVTKVRHDSER</sequence>
<evidence type="ECO:0000313" key="3">
    <source>
        <dbReference type="Proteomes" id="UP001064489"/>
    </source>
</evidence>
<reference evidence="2" key="2">
    <citation type="submission" date="2023-02" db="EMBL/GenBank/DDBJ databases">
        <authorList>
            <person name="Swenson N.G."/>
            <person name="Wegrzyn J.L."/>
            <person name="Mcevoy S.L."/>
        </authorList>
    </citation>
    <scope>NUCLEOTIDE SEQUENCE</scope>
    <source>
        <strain evidence="2">91603</strain>
        <tissue evidence="2">Leaf</tissue>
    </source>
</reference>
<protein>
    <submittedName>
        <fullName evidence="2">Uncharacterized protein</fullName>
    </submittedName>
</protein>
<dbReference type="Proteomes" id="UP001064489">
    <property type="component" value="Chromosome 4"/>
</dbReference>
<keyword evidence="3" id="KW-1185">Reference proteome</keyword>
<feature type="compositionally biased region" description="Basic and acidic residues" evidence="1">
    <location>
        <begin position="46"/>
        <end position="69"/>
    </location>
</feature>
<accession>A0AAD5NTZ7</accession>
<gene>
    <name evidence="2" type="ORF">LWI28_024003</name>
</gene>
<proteinExistence type="predicted"/>
<name>A0AAD5NTZ7_ACENE</name>
<evidence type="ECO:0000313" key="2">
    <source>
        <dbReference type="EMBL" id="KAI9182301.1"/>
    </source>
</evidence>
<organism evidence="2 3">
    <name type="scientific">Acer negundo</name>
    <name type="common">Box elder</name>
    <dbReference type="NCBI Taxonomy" id="4023"/>
    <lineage>
        <taxon>Eukaryota</taxon>
        <taxon>Viridiplantae</taxon>
        <taxon>Streptophyta</taxon>
        <taxon>Embryophyta</taxon>
        <taxon>Tracheophyta</taxon>
        <taxon>Spermatophyta</taxon>
        <taxon>Magnoliopsida</taxon>
        <taxon>eudicotyledons</taxon>
        <taxon>Gunneridae</taxon>
        <taxon>Pentapetalae</taxon>
        <taxon>rosids</taxon>
        <taxon>malvids</taxon>
        <taxon>Sapindales</taxon>
        <taxon>Sapindaceae</taxon>
        <taxon>Hippocastanoideae</taxon>
        <taxon>Acereae</taxon>
        <taxon>Acer</taxon>
    </lineage>
</organism>
<dbReference type="EMBL" id="JAJSOW010000101">
    <property type="protein sequence ID" value="KAI9182301.1"/>
    <property type="molecule type" value="Genomic_DNA"/>
</dbReference>
<evidence type="ECO:0000256" key="1">
    <source>
        <dbReference type="SAM" id="MobiDB-lite"/>
    </source>
</evidence>
<reference evidence="2" key="1">
    <citation type="journal article" date="2022" name="Plant J.">
        <title>Strategies of tolerance reflected in two North American maple genomes.</title>
        <authorList>
            <person name="McEvoy S.L."/>
            <person name="Sezen U.U."/>
            <person name="Trouern-Trend A."/>
            <person name="McMahon S.M."/>
            <person name="Schaberg P.G."/>
            <person name="Yang J."/>
            <person name="Wegrzyn J.L."/>
            <person name="Swenson N.G."/>
        </authorList>
    </citation>
    <scope>NUCLEOTIDE SEQUENCE</scope>
    <source>
        <strain evidence="2">91603</strain>
    </source>
</reference>
<comment type="caution">
    <text evidence="2">The sequence shown here is derived from an EMBL/GenBank/DDBJ whole genome shotgun (WGS) entry which is preliminary data.</text>
</comment>
<dbReference type="AlphaFoldDB" id="A0AAD5NTZ7"/>
<feature type="region of interest" description="Disordered" evidence="1">
    <location>
        <begin position="41"/>
        <end position="84"/>
    </location>
</feature>